<reference evidence="1 2" key="1">
    <citation type="submission" date="2016-10" db="EMBL/GenBank/DDBJ databases">
        <authorList>
            <person name="de Groot N.N."/>
        </authorList>
    </citation>
    <scope>NUCLEOTIDE SEQUENCE [LARGE SCALE GENOMIC DNA]</scope>
    <source>
        <strain evidence="1 2">DSM 23421</strain>
    </source>
</reference>
<dbReference type="AlphaFoldDB" id="A0A1G7CWB2"/>
<accession>A0A1G7CWB2</accession>
<sequence length="338" mass="39408">MKRNQIDKLLSRGILPEKSLQRDLVETHISWVVLCDRFVYKIKKPIKYSFLDFSTLELRKHFCQKELDLNKRFSKNIYLEVLPIFQVRGSYTVGGNEGILIDYALKMRKLDPEKQMDVLLSEDKVSVSDIKNLAESIAGFHKSTEVIYKKNVWDVKEKFNALNEEKEFLSEPIGLQSQRFIDHAIQFSNTFLNKNSALLETRLNAGFFRDCHGDLHTRNIFLLPEPQPFDCIEFNDDYRQIDVLNEVAFLCMDLDAAGRNDLSEIFIAHYNHLFPAMRNEAERRLFTYYKSYRANVRAKVNSLRAQSSTDSIAKTKALAEAGKYLLLMENYIKSLDDF</sequence>
<dbReference type="Proteomes" id="UP000199109">
    <property type="component" value="Unassembled WGS sequence"/>
</dbReference>
<dbReference type="OrthoDB" id="9810277at2"/>
<keyword evidence="2" id="KW-1185">Reference proteome</keyword>
<dbReference type="InterPro" id="IPR052732">
    <property type="entry name" value="Cell-binding_unc_protein"/>
</dbReference>
<dbReference type="SUPFAM" id="SSF56112">
    <property type="entry name" value="Protein kinase-like (PK-like)"/>
    <property type="match status" value="1"/>
</dbReference>
<protein>
    <recommendedName>
        <fullName evidence="3">Aminoglycoside phosphotransferase domain-containing protein</fullName>
    </recommendedName>
</protein>
<proteinExistence type="predicted"/>
<evidence type="ECO:0000313" key="1">
    <source>
        <dbReference type="EMBL" id="SDE43541.1"/>
    </source>
</evidence>
<dbReference type="PANTHER" id="PTHR43883">
    <property type="entry name" value="SLR0207 PROTEIN"/>
    <property type="match status" value="1"/>
</dbReference>
<dbReference type="InterPro" id="IPR011009">
    <property type="entry name" value="Kinase-like_dom_sf"/>
</dbReference>
<organism evidence="1 2">
    <name type="scientific">Pricia antarctica</name>
    <dbReference type="NCBI Taxonomy" id="641691"/>
    <lineage>
        <taxon>Bacteria</taxon>
        <taxon>Pseudomonadati</taxon>
        <taxon>Bacteroidota</taxon>
        <taxon>Flavobacteriia</taxon>
        <taxon>Flavobacteriales</taxon>
        <taxon>Flavobacteriaceae</taxon>
        <taxon>Pricia</taxon>
    </lineage>
</organism>
<dbReference type="RefSeq" id="WP_091868366.1">
    <property type="nucleotide sequence ID" value="NZ_FNAO01000005.1"/>
</dbReference>
<dbReference type="EMBL" id="FNAO01000005">
    <property type="protein sequence ID" value="SDE43541.1"/>
    <property type="molecule type" value="Genomic_DNA"/>
</dbReference>
<dbReference type="STRING" id="641691.SAMN05421636_10556"/>
<evidence type="ECO:0008006" key="3">
    <source>
        <dbReference type="Google" id="ProtNLM"/>
    </source>
</evidence>
<gene>
    <name evidence="1" type="ORF">SAMN05421636_10556</name>
</gene>
<evidence type="ECO:0000313" key="2">
    <source>
        <dbReference type="Proteomes" id="UP000199109"/>
    </source>
</evidence>
<name>A0A1G7CWB2_9FLAO</name>
<dbReference type="PANTHER" id="PTHR43883:SF1">
    <property type="entry name" value="GLUCONOKINASE"/>
    <property type="match status" value="1"/>
</dbReference>